<dbReference type="Gene3D" id="3.40.640.10">
    <property type="entry name" value="Type I PLP-dependent aspartate aminotransferase-like (Major domain)"/>
    <property type="match status" value="1"/>
</dbReference>
<dbReference type="CDD" id="cd00610">
    <property type="entry name" value="OAT_like"/>
    <property type="match status" value="1"/>
</dbReference>
<reference evidence="4 5" key="1">
    <citation type="submission" date="2024-09" db="EMBL/GenBank/DDBJ databases">
        <authorList>
            <person name="Zhang Z.-H."/>
        </authorList>
    </citation>
    <scope>NUCLEOTIDE SEQUENCE [LARGE SCALE GENOMIC DNA]</scope>
    <source>
        <strain evidence="4 5">HHTR114</strain>
    </source>
</reference>
<dbReference type="SUPFAM" id="SSF53383">
    <property type="entry name" value="PLP-dependent transferases"/>
    <property type="match status" value="1"/>
</dbReference>
<dbReference type="EMBL" id="JBHPON010000002">
    <property type="protein sequence ID" value="MFC6036210.1"/>
    <property type="molecule type" value="Genomic_DNA"/>
</dbReference>
<keyword evidence="2 3" id="KW-0663">Pyridoxal phosphate</keyword>
<dbReference type="Proteomes" id="UP001596116">
    <property type="component" value="Unassembled WGS sequence"/>
</dbReference>
<dbReference type="InterPro" id="IPR049704">
    <property type="entry name" value="Aminotrans_3_PPA_site"/>
</dbReference>
<dbReference type="InterPro" id="IPR015421">
    <property type="entry name" value="PyrdxlP-dep_Trfase_major"/>
</dbReference>
<protein>
    <submittedName>
        <fullName evidence="4">Aspartate aminotransferase family protein</fullName>
    </submittedName>
</protein>
<comment type="caution">
    <text evidence="4">The sequence shown here is derived from an EMBL/GenBank/DDBJ whole genome shotgun (WGS) entry which is preliminary data.</text>
</comment>
<accession>A0ABW1KXV6</accession>
<comment type="similarity">
    <text evidence="3">Belongs to the class-III pyridoxal-phosphate-dependent aminotransferase family.</text>
</comment>
<evidence type="ECO:0000256" key="1">
    <source>
        <dbReference type="ARBA" id="ARBA00001933"/>
    </source>
</evidence>
<keyword evidence="4" id="KW-0808">Transferase</keyword>
<comment type="cofactor">
    <cofactor evidence="1">
        <name>pyridoxal 5'-phosphate</name>
        <dbReference type="ChEBI" id="CHEBI:597326"/>
    </cofactor>
</comment>
<sequence length="444" mass="47271">MTILEQYLAKTRGSASLASAAPDVLPGGVVTDTRIFDPYGIYVNRAEGVRKWDVDGNEYLDFFGGHGANLLGHCPPAVVKAAQDALARGVQFAANQPLEIDLAREIIRLVPSAERVRFTGSGTEATLLAIRLARAATGRRKIVRFASHYHGWHDHAASGYAGEFDGSPAPGVLSAIADETVLLPPGDENALADAVARFGGDIAAFLIEPVGTHFGVVPLNPYFLHKIEAAAKNTGSLFILDEVLSGFRVAPGGAQSIYGLAPDLTTLAKILCGGLPGGAVAGRADILDLLSADPARRGGKTKVLHQGTFTGNPVSMAAGLAMLAELQRINACDRVNALGELARRRLNETARSENLPFHFYGAFSIFHVLFTETPCADMTYKDYLPRPQPLTNRLRMALNLLGVDVNTRCSGLLSAAHEEADIETLCAALIEAGKMLEAENLLPR</sequence>
<dbReference type="PANTHER" id="PTHR43713">
    <property type="entry name" value="GLUTAMATE-1-SEMIALDEHYDE 2,1-AMINOMUTASE"/>
    <property type="match status" value="1"/>
</dbReference>
<proteinExistence type="inferred from homology"/>
<evidence type="ECO:0000313" key="4">
    <source>
        <dbReference type="EMBL" id="MFC6036210.1"/>
    </source>
</evidence>
<gene>
    <name evidence="4" type="ORF">ACFMB1_11700</name>
</gene>
<keyword evidence="4" id="KW-0032">Aminotransferase</keyword>
<dbReference type="Gene3D" id="3.90.1150.10">
    <property type="entry name" value="Aspartate Aminotransferase, domain 1"/>
    <property type="match status" value="1"/>
</dbReference>
<organism evidence="4 5">
    <name type="scientific">Hyphococcus aureus</name>
    <dbReference type="NCBI Taxonomy" id="2666033"/>
    <lineage>
        <taxon>Bacteria</taxon>
        <taxon>Pseudomonadati</taxon>
        <taxon>Pseudomonadota</taxon>
        <taxon>Alphaproteobacteria</taxon>
        <taxon>Parvularculales</taxon>
        <taxon>Parvularculaceae</taxon>
        <taxon>Hyphococcus</taxon>
    </lineage>
</organism>
<dbReference type="PANTHER" id="PTHR43713:SF3">
    <property type="entry name" value="GLUTAMATE-1-SEMIALDEHYDE 2,1-AMINOMUTASE 1, CHLOROPLASTIC-RELATED"/>
    <property type="match status" value="1"/>
</dbReference>
<evidence type="ECO:0000313" key="5">
    <source>
        <dbReference type="Proteomes" id="UP001596116"/>
    </source>
</evidence>
<dbReference type="RefSeq" id="WP_379882560.1">
    <property type="nucleotide sequence ID" value="NZ_JBHPON010000002.1"/>
</dbReference>
<dbReference type="InterPro" id="IPR015422">
    <property type="entry name" value="PyrdxlP-dep_Trfase_small"/>
</dbReference>
<name>A0ABW1KXV6_9PROT</name>
<dbReference type="InterPro" id="IPR015424">
    <property type="entry name" value="PyrdxlP-dep_Trfase"/>
</dbReference>
<evidence type="ECO:0000256" key="3">
    <source>
        <dbReference type="RuleBase" id="RU003560"/>
    </source>
</evidence>
<dbReference type="InterPro" id="IPR005814">
    <property type="entry name" value="Aminotrans_3"/>
</dbReference>
<keyword evidence="5" id="KW-1185">Reference proteome</keyword>
<dbReference type="Pfam" id="PF00202">
    <property type="entry name" value="Aminotran_3"/>
    <property type="match status" value="1"/>
</dbReference>
<dbReference type="GO" id="GO:0008483">
    <property type="term" value="F:transaminase activity"/>
    <property type="evidence" value="ECO:0007669"/>
    <property type="project" value="UniProtKB-KW"/>
</dbReference>
<evidence type="ECO:0000256" key="2">
    <source>
        <dbReference type="ARBA" id="ARBA00022898"/>
    </source>
</evidence>
<dbReference type="PROSITE" id="PS00600">
    <property type="entry name" value="AA_TRANSFER_CLASS_3"/>
    <property type="match status" value="1"/>
</dbReference>